<dbReference type="Pfam" id="PF21068">
    <property type="entry name" value="ATPgraspMvdD"/>
    <property type="match status" value="1"/>
</dbReference>
<reference evidence="2" key="1">
    <citation type="submission" date="2021-10" db="EMBL/GenBank/DDBJ databases">
        <title>Streptomonospora sp. nov., isolated from mangrove soil.</title>
        <authorList>
            <person name="Chen X."/>
            <person name="Ge X."/>
            <person name="Liu W."/>
        </authorList>
    </citation>
    <scope>NUCLEOTIDE SEQUENCE</scope>
    <source>
        <strain evidence="2">S1-112</strain>
    </source>
</reference>
<sequence>MAEPRPVLVVTQPDDATADVVVAELNRRDVPVVRFDPAEFPHTLTLAARIDGGGLNGSMATATREAELGAVRSLYYRRPRGFAFPGLDEQDARFAALQARYGFGGVLASLPGCLYVNHPHAIADAEFKPAQLAAAADLGFTVAPTLITNDLGQARAFAAQHGPIVYKPLRASPYHRDGQARTIWVAEVDPAELDESVAGTAHLFQAKVPAVEHLRATAIGDRVFCVRIDCGDLVDWRYDYDALTYTATDPPPGLADLTAAFLKRFRLRFGCFDFALRPDGAAVFLECNPNGQWAWLEDETGLPMAAALADLLERGTA</sequence>
<accession>A0A9X3NKP4</accession>
<organism evidence="2 3">
    <name type="scientific">Streptomonospora mangrovi</name>
    <dbReference type="NCBI Taxonomy" id="2883123"/>
    <lineage>
        <taxon>Bacteria</taxon>
        <taxon>Bacillati</taxon>
        <taxon>Actinomycetota</taxon>
        <taxon>Actinomycetes</taxon>
        <taxon>Streptosporangiales</taxon>
        <taxon>Nocardiopsidaceae</taxon>
        <taxon>Streptomonospora</taxon>
    </lineage>
</organism>
<keyword evidence="3" id="KW-1185">Reference proteome</keyword>
<dbReference type="Gene3D" id="3.30.470.20">
    <property type="entry name" value="ATP-grasp fold, B domain"/>
    <property type="match status" value="1"/>
</dbReference>
<dbReference type="SUPFAM" id="SSF56059">
    <property type="entry name" value="Glutathione synthetase ATP-binding domain-like"/>
    <property type="match status" value="1"/>
</dbReference>
<dbReference type="GO" id="GO:0009432">
    <property type="term" value="P:SOS response"/>
    <property type="evidence" value="ECO:0007669"/>
    <property type="project" value="TreeGrafter"/>
</dbReference>
<proteinExistence type="predicted"/>
<dbReference type="InterPro" id="IPR048936">
    <property type="entry name" value="MvdD-like_ATPgrasp"/>
</dbReference>
<evidence type="ECO:0000259" key="1">
    <source>
        <dbReference type="Pfam" id="PF21068"/>
    </source>
</evidence>
<gene>
    <name evidence="2" type="primary">tgmB</name>
    <name evidence="2" type="ORF">LG943_13190</name>
</gene>
<dbReference type="GO" id="GO:0018169">
    <property type="term" value="F:ribosomal S6-glutamic acid ligase activity"/>
    <property type="evidence" value="ECO:0007669"/>
    <property type="project" value="TreeGrafter"/>
</dbReference>
<dbReference type="PANTHER" id="PTHR21621">
    <property type="entry name" value="RIBOSOMAL PROTEIN S6 MODIFICATION PROTEIN"/>
    <property type="match status" value="1"/>
</dbReference>
<comment type="caution">
    <text evidence="2">The sequence shown here is derived from an EMBL/GenBank/DDBJ whole genome shotgun (WGS) entry which is preliminary data.</text>
</comment>
<protein>
    <submittedName>
        <fullName evidence="2">ATP-grasp ribosomal peptide maturase</fullName>
    </submittedName>
</protein>
<name>A0A9X3NKP4_9ACTN</name>
<dbReference type="EMBL" id="JAJAQC010000019">
    <property type="protein sequence ID" value="MDA0565262.1"/>
    <property type="molecule type" value="Genomic_DNA"/>
</dbReference>
<feature type="domain" description="MvdD-like pre-ATP grasp" evidence="1">
    <location>
        <begin position="7"/>
        <end position="118"/>
    </location>
</feature>
<evidence type="ECO:0000313" key="2">
    <source>
        <dbReference type="EMBL" id="MDA0565262.1"/>
    </source>
</evidence>
<dbReference type="NCBIfam" id="TIGR04187">
    <property type="entry name" value="GRASP_SAV_5884"/>
    <property type="match status" value="1"/>
</dbReference>
<dbReference type="Proteomes" id="UP001140076">
    <property type="component" value="Unassembled WGS sequence"/>
</dbReference>
<dbReference type="InterPro" id="IPR026449">
    <property type="entry name" value="GRASP_SAV_5884"/>
</dbReference>
<dbReference type="RefSeq" id="WP_270072544.1">
    <property type="nucleotide sequence ID" value="NZ_JAJAQC010000019.1"/>
</dbReference>
<dbReference type="PANTHER" id="PTHR21621:SF0">
    <property type="entry name" value="BETA-CITRYLGLUTAMATE SYNTHASE B-RELATED"/>
    <property type="match status" value="1"/>
</dbReference>
<dbReference type="AlphaFoldDB" id="A0A9X3NKP4"/>
<dbReference type="GO" id="GO:0005737">
    <property type="term" value="C:cytoplasm"/>
    <property type="evidence" value="ECO:0007669"/>
    <property type="project" value="TreeGrafter"/>
</dbReference>
<evidence type="ECO:0000313" key="3">
    <source>
        <dbReference type="Proteomes" id="UP001140076"/>
    </source>
</evidence>